<sequence length="142" mass="15649">MMPGAPFPPPQSSASVLLWHPRAGAYLRRGGEGFTRRLTHAARVTREEARQIKASGHLGHLEIEPWPEGPQPIRPGAVPGLRRAAWADLTDEDLLRRAVLALLSGGKRPAWTVVMDALVLNSAAAVKLCRRLNIEQIERTDR</sequence>
<gene>
    <name evidence="1" type="ORF">NUTIK01_06200</name>
</gene>
<name>A0ABQ6P3K1_9SPHN</name>
<accession>A0ABQ6P3K1</accession>
<organism evidence="1 2">
    <name type="scientific">Novosphingobium pituita</name>
    <dbReference type="NCBI Taxonomy" id="3056842"/>
    <lineage>
        <taxon>Bacteria</taxon>
        <taxon>Pseudomonadati</taxon>
        <taxon>Pseudomonadota</taxon>
        <taxon>Alphaproteobacteria</taxon>
        <taxon>Sphingomonadales</taxon>
        <taxon>Sphingomonadaceae</taxon>
        <taxon>Novosphingobium</taxon>
    </lineage>
</organism>
<evidence type="ECO:0000313" key="1">
    <source>
        <dbReference type="EMBL" id="GMM59843.1"/>
    </source>
</evidence>
<dbReference type="RefSeq" id="WP_317973674.1">
    <property type="nucleotide sequence ID" value="NZ_BTFW01000001.1"/>
</dbReference>
<reference evidence="1 2" key="1">
    <citation type="submission" date="2023-06" db="EMBL/GenBank/DDBJ databases">
        <title>Draft genome sequence of Novosphingobium sp. strain IK01.</title>
        <authorList>
            <person name="Hatamoto M."/>
            <person name="Ikarashi T."/>
            <person name="Yamaguchi T."/>
        </authorList>
    </citation>
    <scope>NUCLEOTIDE SEQUENCE [LARGE SCALE GENOMIC DNA]</scope>
    <source>
        <strain evidence="1 2">IK01</strain>
    </source>
</reference>
<dbReference type="Proteomes" id="UP001187221">
    <property type="component" value="Unassembled WGS sequence"/>
</dbReference>
<protein>
    <submittedName>
        <fullName evidence="1">Uncharacterized protein</fullName>
    </submittedName>
</protein>
<keyword evidence="2" id="KW-1185">Reference proteome</keyword>
<evidence type="ECO:0000313" key="2">
    <source>
        <dbReference type="Proteomes" id="UP001187221"/>
    </source>
</evidence>
<comment type="caution">
    <text evidence="1">The sequence shown here is derived from an EMBL/GenBank/DDBJ whole genome shotgun (WGS) entry which is preliminary data.</text>
</comment>
<dbReference type="EMBL" id="BTFW01000001">
    <property type="protein sequence ID" value="GMM59843.1"/>
    <property type="molecule type" value="Genomic_DNA"/>
</dbReference>
<proteinExistence type="predicted"/>